<name>A0A2U2HN37_9BURK</name>
<dbReference type="Pfam" id="PF00132">
    <property type="entry name" value="Hexapep"/>
    <property type="match status" value="2"/>
</dbReference>
<dbReference type="CDD" id="cd03360">
    <property type="entry name" value="LbH_AT_putative"/>
    <property type="match status" value="1"/>
</dbReference>
<protein>
    <submittedName>
        <fullName evidence="5">Acetyltransferase</fullName>
    </submittedName>
</protein>
<dbReference type="GO" id="GO:0016740">
    <property type="term" value="F:transferase activity"/>
    <property type="evidence" value="ECO:0007669"/>
    <property type="project" value="UniProtKB-KW"/>
</dbReference>
<feature type="binding site" evidence="3">
    <location>
        <position position="73"/>
    </location>
    <ligand>
        <name>substrate</name>
    </ligand>
</feature>
<dbReference type="PANTHER" id="PTHR43300:SF7">
    <property type="entry name" value="UDP-N-ACETYLBACILLOSAMINE N-ACETYLTRANSFERASE"/>
    <property type="match status" value="1"/>
</dbReference>
<sequence>MAPVPSLILLGAGGHAKVLLALAAAAGMTVDGVCDPGLADRGEASWHGIAVLGGDAALARCDPAEVRLINGLGQVAGGTRRAALFAECVARGFLFPPLVHPAAWVAPTARLGQGVQVMAGAVVQPDVVIGANSIVNTRASIDHDCALGQDVHIAPGAVLCGSVRVADGAFVGSGATIIQGLSVGRGAIVGAGAVMVRDLAAGSFLLAALGPVRPA</sequence>
<feature type="site" description="Increases basicity of active site His" evidence="2">
    <location>
        <position position="144"/>
    </location>
</feature>
<feature type="binding site" evidence="3">
    <location>
        <position position="152"/>
    </location>
    <ligand>
        <name>acetyl-CoA</name>
        <dbReference type="ChEBI" id="CHEBI:57288"/>
    </ligand>
</feature>
<feature type="domain" description="PglD N-terminal" evidence="4">
    <location>
        <begin position="7"/>
        <end position="74"/>
    </location>
</feature>
<dbReference type="PANTHER" id="PTHR43300">
    <property type="entry name" value="ACETYLTRANSFERASE"/>
    <property type="match status" value="1"/>
</dbReference>
<evidence type="ECO:0000256" key="2">
    <source>
        <dbReference type="PIRSR" id="PIRSR620019-1"/>
    </source>
</evidence>
<evidence type="ECO:0000259" key="4">
    <source>
        <dbReference type="Pfam" id="PF17836"/>
    </source>
</evidence>
<dbReference type="InterPro" id="IPR011004">
    <property type="entry name" value="Trimer_LpxA-like_sf"/>
</dbReference>
<dbReference type="InterPro" id="IPR001451">
    <property type="entry name" value="Hexapep"/>
</dbReference>
<dbReference type="InterPro" id="IPR041561">
    <property type="entry name" value="PglD_N"/>
</dbReference>
<dbReference type="Proteomes" id="UP000241421">
    <property type="component" value="Unassembled WGS sequence"/>
</dbReference>
<evidence type="ECO:0000313" key="6">
    <source>
        <dbReference type="Proteomes" id="UP000241421"/>
    </source>
</evidence>
<dbReference type="RefSeq" id="WP_106757188.1">
    <property type="nucleotide sequence ID" value="NZ_PXWF02000122.1"/>
</dbReference>
<evidence type="ECO:0000313" key="5">
    <source>
        <dbReference type="EMBL" id="PWF48934.1"/>
    </source>
</evidence>
<dbReference type="OrthoDB" id="9794407at2"/>
<dbReference type="EMBL" id="PXWF02000122">
    <property type="protein sequence ID" value="PWF48934.1"/>
    <property type="molecule type" value="Genomic_DNA"/>
</dbReference>
<reference evidence="5 6" key="1">
    <citation type="submission" date="2018-04" db="EMBL/GenBank/DDBJ databases">
        <title>Massilia violaceinigra sp. nov., a novel purple-pigmented bacterium isolated from Tianshan glacier, Xinjiang, China.</title>
        <authorList>
            <person name="Wang H."/>
        </authorList>
    </citation>
    <scope>NUCLEOTIDE SEQUENCE [LARGE SCALE GENOMIC DNA]</scope>
    <source>
        <strain evidence="5 6">B448-2</strain>
    </source>
</reference>
<feature type="active site" description="Proton acceptor" evidence="2">
    <location>
        <position position="143"/>
    </location>
</feature>
<dbReference type="Pfam" id="PF17836">
    <property type="entry name" value="PglD_N"/>
    <property type="match status" value="1"/>
</dbReference>
<keyword evidence="6" id="KW-1185">Reference proteome</keyword>
<keyword evidence="5" id="KW-0808">Transferase</keyword>
<evidence type="ECO:0000256" key="1">
    <source>
        <dbReference type="ARBA" id="ARBA00007274"/>
    </source>
</evidence>
<dbReference type="InterPro" id="IPR050179">
    <property type="entry name" value="Trans_hexapeptide_repeat"/>
</dbReference>
<evidence type="ECO:0000256" key="3">
    <source>
        <dbReference type="PIRSR" id="PIRSR620019-2"/>
    </source>
</evidence>
<organism evidence="5 6">
    <name type="scientific">Massilia glaciei</name>
    <dbReference type="NCBI Taxonomy" id="1524097"/>
    <lineage>
        <taxon>Bacteria</taxon>
        <taxon>Pseudomonadati</taxon>
        <taxon>Pseudomonadota</taxon>
        <taxon>Betaproteobacteria</taxon>
        <taxon>Burkholderiales</taxon>
        <taxon>Oxalobacteraceae</taxon>
        <taxon>Telluria group</taxon>
        <taxon>Massilia</taxon>
    </lineage>
</organism>
<dbReference type="SUPFAM" id="SSF51161">
    <property type="entry name" value="Trimeric LpxA-like enzymes"/>
    <property type="match status" value="1"/>
</dbReference>
<gene>
    <name evidence="5" type="ORF">C7C56_009465</name>
</gene>
<dbReference type="InterPro" id="IPR020019">
    <property type="entry name" value="AcTrfase_PglD-like"/>
</dbReference>
<accession>A0A2U2HN37</accession>
<dbReference type="NCBIfam" id="TIGR03570">
    <property type="entry name" value="NeuD_NnaD"/>
    <property type="match status" value="1"/>
</dbReference>
<dbReference type="Gene3D" id="3.40.50.20">
    <property type="match status" value="1"/>
</dbReference>
<dbReference type="AlphaFoldDB" id="A0A2U2HN37"/>
<comment type="caution">
    <text evidence="5">The sequence shown here is derived from an EMBL/GenBank/DDBJ whole genome shotgun (WGS) entry which is preliminary data.</text>
</comment>
<dbReference type="Gene3D" id="2.160.10.10">
    <property type="entry name" value="Hexapeptide repeat proteins"/>
    <property type="match status" value="1"/>
</dbReference>
<comment type="similarity">
    <text evidence="1">Belongs to the transferase hexapeptide repeat family.</text>
</comment>
<proteinExistence type="inferred from homology"/>